<evidence type="ECO:0000256" key="2">
    <source>
        <dbReference type="ARBA" id="ARBA00007069"/>
    </source>
</evidence>
<evidence type="ECO:0000256" key="7">
    <source>
        <dbReference type="ARBA" id="ARBA00023136"/>
    </source>
</evidence>
<dbReference type="EMBL" id="JAFITO010000071">
    <property type="protein sequence ID" value="MBN4068883.1"/>
    <property type="molecule type" value="Genomic_DNA"/>
</dbReference>
<dbReference type="InterPro" id="IPR035906">
    <property type="entry name" value="MetI-like_sf"/>
</dbReference>
<reference evidence="10 11" key="1">
    <citation type="submission" date="2021-02" db="EMBL/GenBank/DDBJ databases">
        <title>Activity-based single-cell genomes from oceanic crustal fluid captures similar information to metagenomic and metatranscriptomic surveys with orders of magnitude less sampling.</title>
        <authorList>
            <person name="D'Angelo T.S."/>
            <person name="Orcutt B.N."/>
        </authorList>
    </citation>
    <scope>NUCLEOTIDE SEQUENCE [LARGE SCALE GENOMIC DNA]</scope>
    <source>
        <strain evidence="10">AH-315-G02</strain>
    </source>
</reference>
<dbReference type="CDD" id="cd06261">
    <property type="entry name" value="TM_PBP2"/>
    <property type="match status" value="1"/>
</dbReference>
<evidence type="ECO:0000259" key="9">
    <source>
        <dbReference type="PROSITE" id="PS50928"/>
    </source>
</evidence>
<feature type="transmembrane region" description="Helical" evidence="8">
    <location>
        <begin position="109"/>
        <end position="125"/>
    </location>
</feature>
<keyword evidence="6 8" id="KW-1133">Transmembrane helix</keyword>
<dbReference type="PANTHER" id="PTHR42929:SF1">
    <property type="entry name" value="INNER MEMBRANE ABC TRANSPORTER PERMEASE PROTEIN YDCU-RELATED"/>
    <property type="match status" value="1"/>
</dbReference>
<comment type="caution">
    <text evidence="10">The sequence shown here is derived from an EMBL/GenBank/DDBJ whole genome shotgun (WGS) entry which is preliminary data.</text>
</comment>
<comment type="similarity">
    <text evidence="2">Belongs to the binding-protein-dependent transport system permease family. CysTW subfamily.</text>
</comment>
<accession>A0ABS3AVT5</accession>
<feature type="transmembrane region" description="Helical" evidence="8">
    <location>
        <begin position="267"/>
        <end position="288"/>
    </location>
</feature>
<evidence type="ECO:0000256" key="3">
    <source>
        <dbReference type="ARBA" id="ARBA00022448"/>
    </source>
</evidence>
<name>A0ABS3AVT5_9BACT</name>
<dbReference type="InterPro" id="IPR000515">
    <property type="entry name" value="MetI-like"/>
</dbReference>
<dbReference type="Pfam" id="PF00528">
    <property type="entry name" value="BPD_transp_1"/>
    <property type="match status" value="1"/>
</dbReference>
<dbReference type="SUPFAM" id="SSF161098">
    <property type="entry name" value="MetI-like"/>
    <property type="match status" value="1"/>
</dbReference>
<evidence type="ECO:0000256" key="4">
    <source>
        <dbReference type="ARBA" id="ARBA00022475"/>
    </source>
</evidence>
<organism evidence="10 11">
    <name type="scientific">Desulfotalea psychrophila</name>
    <dbReference type="NCBI Taxonomy" id="84980"/>
    <lineage>
        <taxon>Bacteria</taxon>
        <taxon>Pseudomonadati</taxon>
        <taxon>Thermodesulfobacteriota</taxon>
        <taxon>Desulfobulbia</taxon>
        <taxon>Desulfobulbales</taxon>
        <taxon>Desulfocapsaceae</taxon>
        <taxon>Desulfotalea</taxon>
    </lineage>
</organism>
<evidence type="ECO:0000256" key="5">
    <source>
        <dbReference type="ARBA" id="ARBA00022692"/>
    </source>
</evidence>
<dbReference type="PROSITE" id="PS50928">
    <property type="entry name" value="ABC_TM1"/>
    <property type="match status" value="1"/>
</dbReference>
<keyword evidence="11" id="KW-1185">Reference proteome</keyword>
<evidence type="ECO:0000313" key="10">
    <source>
        <dbReference type="EMBL" id="MBN4068883.1"/>
    </source>
</evidence>
<dbReference type="PANTHER" id="PTHR42929">
    <property type="entry name" value="INNER MEMBRANE ABC TRANSPORTER PERMEASE PROTEIN YDCU-RELATED-RELATED"/>
    <property type="match status" value="1"/>
</dbReference>
<evidence type="ECO:0000313" key="11">
    <source>
        <dbReference type="Proteomes" id="UP000717534"/>
    </source>
</evidence>
<protein>
    <submittedName>
        <fullName evidence="10">ABC transporter permease</fullName>
    </submittedName>
</protein>
<dbReference type="Gene3D" id="1.10.3720.10">
    <property type="entry name" value="MetI-like"/>
    <property type="match status" value="1"/>
</dbReference>
<evidence type="ECO:0000256" key="8">
    <source>
        <dbReference type="RuleBase" id="RU363032"/>
    </source>
</evidence>
<keyword evidence="4" id="KW-1003">Cell membrane</keyword>
<gene>
    <name evidence="10" type="ORF">JYU06_05130</name>
</gene>
<evidence type="ECO:0000256" key="6">
    <source>
        <dbReference type="ARBA" id="ARBA00022989"/>
    </source>
</evidence>
<feature type="domain" description="ABC transmembrane type-1" evidence="9">
    <location>
        <begin position="78"/>
        <end position="284"/>
    </location>
</feature>
<feature type="transmembrane region" description="Helical" evidence="8">
    <location>
        <begin position="12"/>
        <end position="38"/>
    </location>
</feature>
<evidence type="ECO:0000256" key="1">
    <source>
        <dbReference type="ARBA" id="ARBA00004651"/>
    </source>
</evidence>
<dbReference type="Proteomes" id="UP000717534">
    <property type="component" value="Unassembled WGS sequence"/>
</dbReference>
<keyword evidence="7 8" id="KW-0472">Membrane</keyword>
<comment type="subcellular location">
    <subcellularLocation>
        <location evidence="1 8">Cell membrane</location>
        <topology evidence="1 8">Multi-pass membrane protein</topology>
    </subcellularLocation>
</comment>
<sequence length="297" mass="33406">MRKLGQVVIKQFGVFGSILILGTVGYWVVFMIVLPQLIMLDYSFRPFLPLRKMGGPEDIYTLKNYIVLFTNEFHRAIFIKTIWASVIVTVSALFVCYPISFYLAKVAKGARFSLVLLGLIVPYWINELLRIFAWQLILADTGIFNQLLLSINLVADPINFRAGNGAVIMGMVYAYILFMVFPLYNAMESLDRNQIDAARDLGASWPRIHKRIVIPHAKPGIAVGCIMTFMLAAGSIAAPQLLGSPSSFWFTQVIYTNFETANWNQGAAYSMVLAGLCLVFIFSMMKIFKVNLRDIAK</sequence>
<feature type="transmembrane region" description="Helical" evidence="8">
    <location>
        <begin position="166"/>
        <end position="184"/>
    </location>
</feature>
<proteinExistence type="inferred from homology"/>
<feature type="transmembrane region" description="Helical" evidence="8">
    <location>
        <begin position="77"/>
        <end position="97"/>
    </location>
</feature>
<keyword evidence="3 8" id="KW-0813">Transport</keyword>
<keyword evidence="5 8" id="KW-0812">Transmembrane</keyword>